<dbReference type="InterPro" id="IPR011545">
    <property type="entry name" value="DEAD/DEAH_box_helicase_dom"/>
</dbReference>
<protein>
    <submittedName>
        <fullName evidence="21">P-loop containing nucleoside triphosphate hydrolase protein</fullName>
    </submittedName>
</protein>
<dbReference type="CDD" id="cd18802">
    <property type="entry name" value="SF2_C_dicer"/>
    <property type="match status" value="1"/>
</dbReference>
<evidence type="ECO:0000256" key="7">
    <source>
        <dbReference type="ARBA" id="ARBA00022801"/>
    </source>
</evidence>
<gene>
    <name evidence="21" type="ORF">P280DRAFT_454415</name>
</gene>
<dbReference type="CDD" id="cd00593">
    <property type="entry name" value="RIBOc"/>
    <property type="match status" value="2"/>
</dbReference>
<dbReference type="PROSITE" id="PS00517">
    <property type="entry name" value="RNASE_3_1"/>
    <property type="match status" value="1"/>
</dbReference>
<keyword evidence="9" id="KW-0067">ATP-binding</keyword>
<name>A0A6A6RYF1_9PLEO</name>
<keyword evidence="13" id="KW-0464">Manganese</keyword>
<evidence type="ECO:0000256" key="4">
    <source>
        <dbReference type="ARBA" id="ARBA00022723"/>
    </source>
</evidence>
<evidence type="ECO:0000256" key="8">
    <source>
        <dbReference type="ARBA" id="ARBA00022806"/>
    </source>
</evidence>
<evidence type="ECO:0000256" key="11">
    <source>
        <dbReference type="ARBA" id="ARBA00022884"/>
    </source>
</evidence>
<dbReference type="EMBL" id="MU006787">
    <property type="protein sequence ID" value="KAF2639248.1"/>
    <property type="molecule type" value="Genomic_DNA"/>
</dbReference>
<dbReference type="InterPro" id="IPR027417">
    <property type="entry name" value="P-loop_NTPase"/>
</dbReference>
<keyword evidence="8" id="KW-0347">Helicase</keyword>
<keyword evidence="12" id="KW-0051">Antiviral defense</keyword>
<dbReference type="Proteomes" id="UP000799753">
    <property type="component" value="Unassembled WGS sequence"/>
</dbReference>
<evidence type="ECO:0000259" key="19">
    <source>
        <dbReference type="PROSITE" id="PS51194"/>
    </source>
</evidence>
<dbReference type="GO" id="GO:0005524">
    <property type="term" value="F:ATP binding"/>
    <property type="evidence" value="ECO:0007669"/>
    <property type="project" value="UniProtKB-KW"/>
</dbReference>
<dbReference type="SMART" id="SM00535">
    <property type="entry name" value="RIBOc"/>
    <property type="match status" value="2"/>
</dbReference>
<dbReference type="GO" id="GO:0004525">
    <property type="term" value="F:ribonuclease III activity"/>
    <property type="evidence" value="ECO:0007669"/>
    <property type="project" value="InterPro"/>
</dbReference>
<dbReference type="SUPFAM" id="SSF52540">
    <property type="entry name" value="P-loop containing nucleoside triphosphate hydrolases"/>
    <property type="match status" value="1"/>
</dbReference>
<dbReference type="SMART" id="SM00487">
    <property type="entry name" value="DEXDc"/>
    <property type="match status" value="1"/>
</dbReference>
<sequence>MELESNAIDGDNVKATEPKDASPRFRLRSYQAEMVEESLKSNIIVAMDTGSGKTHIALERTATELETCDRNQLVWFLAPTVALCDQQAKVFKSNLPSYGLQVLSGRDDIDHWTDQSTWDAIFNNIRIVISTHQVLLDALTHGFVKMSTLALIIFDEAHHCTRRHPANTILAQFYIPYIHDGISQLPRILGLSASPVQKATASGSDLQEIEKNMNATAKTPKINRQELMRFVHRPELLRIDYPITIISLPSSLAALKAEFDNYDLRTDPYVLSLLAQKNQGYDISRQLEKVFRSRNTYCSQQLKLLLSKSKDMAQELGISAAEWYLTQCVSEFEKTAQGSFQQLIEWTHDEREHLATILRRIPLAQRGKSRTQLLLSISPKVEALVDVLVSEAGPGLTGLVFIEQRVWVAALLEILTTHPKTQGKFNIGTFVGSSQSSKRKVNIANFTEPRNQQETLDQFRAGEINLILATSVLEEGIDVSSCHLVICFERPKNLKSFIQRRGRARKQESKYFIFLPETGASRPPESWELLEEEMKKAYLNDHRKVELAKKREEEEEVGERFYHVESTGALLTLENAPQHLHHFCAILNSSVYVDPRPQFEFEKVGKNLMIAKVTLPLSVIPAVRTAKSLELWSTERMAVKDASFEAYVALHKAGLVNDNLLPSREEADDQAAEFQIPDNTPALVSVSATLDPWNPANFRQQERQDMFHRRLLKLERPGDGSMFMVLVTPVSIPIPPILTFHWNFETQFSVECSWLPSDHLTEQEIVKMQSITRMVLHTAFSAKMSDARSDFLWLLLPANSSQYLWDHEMLASWHEDMKSHHPASELLHQGHHDASSWGLISLEGDLRKFLPKDILQRSSDSRSALGPCIKAIRFPRRRDFLHPVANQSDQNKNNAYTKVEELDASKCLVEKLPAAYAVFALLAPSIIYRLETYLIANTLRLSLLEPLSLQVTHLPLILQALTASVTGEGSNYQRLEFLGDCILKYIASVHLMAANPEWPESFLTGKKGKIVSNGFAARSAMSLGLDRFILTKRFTGAKWAPRYMSDIQDSEPTESKRTLSSKIIADVVESLIGVSYLTGGFSTAFTCIETLLPSEKWTPLPEARVKLYESSPENVGITSLSTLESLVGYTFNKKMLLLEALTHASYTGLLANCSYERLEFLGDAILDYIIVKRLYAKSPELSHQKMHGIRSAMVNASFLTFRMFETSIFEQRTNTSTLRKEGHERCLWQFLRAGSYELQSSRDLAIKQHREVRETVLQSMDKDDRFPWHRLALTNPPKFLSDIVESVLGAIYVDSHGDIDSCEIFIRRLGILDCLERILSDGVDCLHPKERVGHLAVERDVQYVRVQDEDGESKDGKGGVRKMYKVRVKVGGEDVGGVEEGLGRLNAETVAAWMAVGILEDRQDEDKDVDTDEEAEEWFDADDGGGIDIRRVDV</sequence>
<proteinExistence type="inferred from homology"/>
<dbReference type="Gene3D" id="3.40.50.300">
    <property type="entry name" value="P-loop containing nucleotide triphosphate hydrolases"/>
    <property type="match status" value="2"/>
</dbReference>
<evidence type="ECO:0000256" key="16">
    <source>
        <dbReference type="SAM" id="MobiDB-lite"/>
    </source>
</evidence>
<evidence type="ECO:0000256" key="12">
    <source>
        <dbReference type="ARBA" id="ARBA00023118"/>
    </source>
</evidence>
<evidence type="ECO:0000256" key="14">
    <source>
        <dbReference type="ARBA" id="ARBA00025403"/>
    </source>
</evidence>
<evidence type="ECO:0000256" key="1">
    <source>
        <dbReference type="ARBA" id="ARBA00001936"/>
    </source>
</evidence>
<dbReference type="PROSITE" id="PS51194">
    <property type="entry name" value="HELICASE_CTER"/>
    <property type="match status" value="1"/>
</dbReference>
<accession>A0A6A6RYF1</accession>
<dbReference type="GO" id="GO:0003723">
    <property type="term" value="F:RNA binding"/>
    <property type="evidence" value="ECO:0007669"/>
    <property type="project" value="UniProtKB-UniRule"/>
</dbReference>
<reference evidence="21" key="1">
    <citation type="journal article" date="2020" name="Stud. Mycol.">
        <title>101 Dothideomycetes genomes: a test case for predicting lifestyles and emergence of pathogens.</title>
        <authorList>
            <person name="Haridas S."/>
            <person name="Albert R."/>
            <person name="Binder M."/>
            <person name="Bloem J."/>
            <person name="Labutti K."/>
            <person name="Salamov A."/>
            <person name="Andreopoulos B."/>
            <person name="Baker S."/>
            <person name="Barry K."/>
            <person name="Bills G."/>
            <person name="Bluhm B."/>
            <person name="Cannon C."/>
            <person name="Castanera R."/>
            <person name="Culley D."/>
            <person name="Daum C."/>
            <person name="Ezra D."/>
            <person name="Gonzalez J."/>
            <person name="Henrissat B."/>
            <person name="Kuo A."/>
            <person name="Liang C."/>
            <person name="Lipzen A."/>
            <person name="Lutzoni F."/>
            <person name="Magnuson J."/>
            <person name="Mondo S."/>
            <person name="Nolan M."/>
            <person name="Ohm R."/>
            <person name="Pangilinan J."/>
            <person name="Park H.-J."/>
            <person name="Ramirez L."/>
            <person name="Alfaro M."/>
            <person name="Sun H."/>
            <person name="Tritt A."/>
            <person name="Yoshinaga Y."/>
            <person name="Zwiers L.-H."/>
            <person name="Turgeon B."/>
            <person name="Goodwin S."/>
            <person name="Spatafora J."/>
            <person name="Crous P."/>
            <person name="Grigoriev I."/>
        </authorList>
    </citation>
    <scope>NUCLEOTIDE SEQUENCE</scope>
    <source>
        <strain evidence="21">CBS 473.64</strain>
    </source>
</reference>
<comment type="cofactor">
    <cofactor evidence="1">
        <name>Mn(2+)</name>
        <dbReference type="ChEBI" id="CHEBI:29035"/>
    </cofactor>
</comment>
<evidence type="ECO:0000256" key="3">
    <source>
        <dbReference type="ARBA" id="ARBA00022721"/>
    </source>
</evidence>
<evidence type="ECO:0000256" key="15">
    <source>
        <dbReference type="PROSITE-ProRule" id="PRU00657"/>
    </source>
</evidence>
<dbReference type="PANTHER" id="PTHR14950">
    <property type="entry name" value="DICER-RELATED"/>
    <property type="match status" value="1"/>
</dbReference>
<evidence type="ECO:0000259" key="20">
    <source>
        <dbReference type="PROSITE" id="PS51327"/>
    </source>
</evidence>
<feature type="domain" description="Helicase ATP-binding" evidence="18">
    <location>
        <begin position="34"/>
        <end position="213"/>
    </location>
</feature>
<comment type="similarity">
    <text evidence="15">Belongs to the helicase family. Dicer subfamily.</text>
</comment>
<dbReference type="FunFam" id="3.40.50.300:FF:001669">
    <property type="entry name" value="Dicer-like protein 1"/>
    <property type="match status" value="1"/>
</dbReference>
<dbReference type="GO" id="GO:0046872">
    <property type="term" value="F:metal ion binding"/>
    <property type="evidence" value="ECO:0007669"/>
    <property type="project" value="UniProtKB-KW"/>
</dbReference>
<organism evidence="21 22">
    <name type="scientific">Massarina eburnea CBS 473.64</name>
    <dbReference type="NCBI Taxonomy" id="1395130"/>
    <lineage>
        <taxon>Eukaryota</taxon>
        <taxon>Fungi</taxon>
        <taxon>Dikarya</taxon>
        <taxon>Ascomycota</taxon>
        <taxon>Pezizomycotina</taxon>
        <taxon>Dothideomycetes</taxon>
        <taxon>Pleosporomycetidae</taxon>
        <taxon>Pleosporales</taxon>
        <taxon>Massarineae</taxon>
        <taxon>Massarinaceae</taxon>
        <taxon>Massarina</taxon>
    </lineage>
</organism>
<dbReference type="GO" id="GO:0005634">
    <property type="term" value="C:nucleus"/>
    <property type="evidence" value="ECO:0007669"/>
    <property type="project" value="TreeGrafter"/>
</dbReference>
<dbReference type="InterPro" id="IPR014001">
    <property type="entry name" value="Helicase_ATP-bd"/>
</dbReference>
<evidence type="ECO:0000259" key="18">
    <source>
        <dbReference type="PROSITE" id="PS51192"/>
    </source>
</evidence>
<dbReference type="PROSITE" id="PS51327">
    <property type="entry name" value="DICER_DSRBF"/>
    <property type="match status" value="1"/>
</dbReference>
<feature type="domain" description="Helicase C-terminal" evidence="19">
    <location>
        <begin position="380"/>
        <end position="553"/>
    </location>
</feature>
<keyword evidence="4" id="KW-0479">Metal-binding</keyword>
<dbReference type="InterPro" id="IPR000999">
    <property type="entry name" value="RNase_III_dom"/>
</dbReference>
<dbReference type="Pfam" id="PF00270">
    <property type="entry name" value="DEAD"/>
    <property type="match status" value="1"/>
</dbReference>
<dbReference type="CDD" id="cd18034">
    <property type="entry name" value="DEXHc_dicer"/>
    <property type="match status" value="1"/>
</dbReference>
<dbReference type="GO" id="GO:0004386">
    <property type="term" value="F:helicase activity"/>
    <property type="evidence" value="ECO:0007669"/>
    <property type="project" value="UniProtKB-KW"/>
</dbReference>
<comment type="cofactor">
    <cofactor evidence="2">
        <name>Mg(2+)</name>
        <dbReference type="ChEBI" id="CHEBI:18420"/>
    </cofactor>
</comment>
<keyword evidence="10" id="KW-0460">Magnesium</keyword>
<dbReference type="GO" id="GO:0050688">
    <property type="term" value="P:regulation of defense response to virus"/>
    <property type="evidence" value="ECO:0007669"/>
    <property type="project" value="UniProtKB-KW"/>
</dbReference>
<dbReference type="InterPro" id="IPR001650">
    <property type="entry name" value="Helicase_C-like"/>
</dbReference>
<dbReference type="OrthoDB" id="416741at2759"/>
<evidence type="ECO:0000256" key="5">
    <source>
        <dbReference type="ARBA" id="ARBA00022737"/>
    </source>
</evidence>
<dbReference type="SUPFAM" id="SSF69065">
    <property type="entry name" value="RNase III domain-like"/>
    <property type="match status" value="2"/>
</dbReference>
<feature type="compositionally biased region" description="Basic and acidic residues" evidence="16">
    <location>
        <begin position="11"/>
        <end position="20"/>
    </location>
</feature>
<dbReference type="InterPro" id="IPR036389">
    <property type="entry name" value="RNase_III_sf"/>
</dbReference>
<dbReference type="PANTHER" id="PTHR14950:SF37">
    <property type="entry name" value="ENDORIBONUCLEASE DICER"/>
    <property type="match status" value="1"/>
</dbReference>
<comment type="function">
    <text evidence="14">Dicer-like endonuclease involved in cleaving double-stranded RNA in the RNA interference (RNAi) pathway. Produces 21 to 25 bp dsRNAs (siRNAs) which target the selective destruction of homologous RNAs leading to sequence-specific suppression of gene expression, called post-transcriptional gene silencing (PTGS). Part of a broad host defense response against viral infection and transposons.</text>
</comment>
<dbReference type="SMART" id="SM00490">
    <property type="entry name" value="HELICc"/>
    <property type="match status" value="1"/>
</dbReference>
<evidence type="ECO:0000256" key="9">
    <source>
        <dbReference type="ARBA" id="ARBA00022840"/>
    </source>
</evidence>
<evidence type="ECO:0000256" key="2">
    <source>
        <dbReference type="ARBA" id="ARBA00001946"/>
    </source>
</evidence>
<feature type="domain" description="RNase III" evidence="17">
    <location>
        <begin position="940"/>
        <end position="1080"/>
    </location>
</feature>
<dbReference type="InterPro" id="IPR038248">
    <property type="entry name" value="Dicer_dimer_sf"/>
</dbReference>
<evidence type="ECO:0000313" key="21">
    <source>
        <dbReference type="EMBL" id="KAF2639248.1"/>
    </source>
</evidence>
<feature type="region of interest" description="Disordered" evidence="16">
    <location>
        <begin position="1403"/>
        <end position="1427"/>
    </location>
</feature>
<keyword evidence="11 15" id="KW-0694">RNA-binding</keyword>
<dbReference type="PROSITE" id="PS51192">
    <property type="entry name" value="HELICASE_ATP_BIND_1"/>
    <property type="match status" value="1"/>
</dbReference>
<feature type="domain" description="Dicer dsRNA-binding fold" evidence="20">
    <location>
        <begin position="576"/>
        <end position="670"/>
    </location>
</feature>
<keyword evidence="22" id="KW-1185">Reference proteome</keyword>
<dbReference type="Gene3D" id="3.30.160.380">
    <property type="entry name" value="Dicer dimerisation domain"/>
    <property type="match status" value="1"/>
</dbReference>
<dbReference type="GO" id="GO:0051607">
    <property type="term" value="P:defense response to virus"/>
    <property type="evidence" value="ECO:0007669"/>
    <property type="project" value="UniProtKB-KW"/>
</dbReference>
<feature type="domain" description="RNase III" evidence="17">
    <location>
        <begin position="1120"/>
        <end position="1296"/>
    </location>
</feature>
<dbReference type="Pfam" id="PF00636">
    <property type="entry name" value="Ribonuclease_3"/>
    <property type="match status" value="2"/>
</dbReference>
<keyword evidence="6" id="KW-0547">Nucleotide-binding</keyword>
<evidence type="ECO:0000256" key="13">
    <source>
        <dbReference type="ARBA" id="ARBA00023211"/>
    </source>
</evidence>
<keyword evidence="7 21" id="KW-0378">Hydrolase</keyword>
<keyword evidence="5" id="KW-0677">Repeat</keyword>
<keyword evidence="3" id="KW-0930">Antiviral protein</keyword>
<feature type="region of interest" description="Disordered" evidence="16">
    <location>
        <begin position="1"/>
        <end position="20"/>
    </location>
</feature>
<dbReference type="Pfam" id="PF00271">
    <property type="entry name" value="Helicase_C"/>
    <property type="match status" value="1"/>
</dbReference>
<evidence type="ECO:0000256" key="10">
    <source>
        <dbReference type="ARBA" id="ARBA00022842"/>
    </source>
</evidence>
<dbReference type="PROSITE" id="PS50142">
    <property type="entry name" value="RNASE_3_2"/>
    <property type="match status" value="2"/>
</dbReference>
<dbReference type="GO" id="GO:0005737">
    <property type="term" value="C:cytoplasm"/>
    <property type="evidence" value="ECO:0007669"/>
    <property type="project" value="TreeGrafter"/>
</dbReference>
<evidence type="ECO:0000259" key="17">
    <source>
        <dbReference type="PROSITE" id="PS50142"/>
    </source>
</evidence>
<feature type="compositionally biased region" description="Acidic residues" evidence="16">
    <location>
        <begin position="1406"/>
        <end position="1425"/>
    </location>
</feature>
<dbReference type="InterPro" id="IPR005034">
    <property type="entry name" value="Dicer_dimerisation"/>
</dbReference>
<evidence type="ECO:0000256" key="6">
    <source>
        <dbReference type="ARBA" id="ARBA00022741"/>
    </source>
</evidence>
<dbReference type="FunFam" id="1.10.1520.10:FF:000032">
    <property type="entry name" value="Dicer-like protein 2"/>
    <property type="match status" value="1"/>
</dbReference>
<dbReference type="GO" id="GO:0030422">
    <property type="term" value="P:siRNA processing"/>
    <property type="evidence" value="ECO:0007669"/>
    <property type="project" value="TreeGrafter"/>
</dbReference>
<dbReference type="Gene3D" id="1.10.1520.10">
    <property type="entry name" value="Ribonuclease III domain"/>
    <property type="match status" value="2"/>
</dbReference>
<dbReference type="Pfam" id="PF03368">
    <property type="entry name" value="Dicer_dimer"/>
    <property type="match status" value="1"/>
</dbReference>
<evidence type="ECO:0000313" key="22">
    <source>
        <dbReference type="Proteomes" id="UP000799753"/>
    </source>
</evidence>